<dbReference type="PROSITE" id="PS00216">
    <property type="entry name" value="SUGAR_TRANSPORT_1"/>
    <property type="match status" value="1"/>
</dbReference>
<feature type="transmembrane region" description="Helical" evidence="5">
    <location>
        <begin position="316"/>
        <end position="342"/>
    </location>
</feature>
<feature type="transmembrane region" description="Helical" evidence="5">
    <location>
        <begin position="292"/>
        <end position="310"/>
    </location>
</feature>
<feature type="domain" description="Major facilitator superfamily (MFS) profile" evidence="6">
    <location>
        <begin position="15"/>
        <end position="405"/>
    </location>
</feature>
<organism evidence="7 8">
    <name type="scientific">Labrys monachus</name>
    <dbReference type="NCBI Taxonomy" id="217067"/>
    <lineage>
        <taxon>Bacteria</taxon>
        <taxon>Pseudomonadati</taxon>
        <taxon>Pseudomonadota</taxon>
        <taxon>Alphaproteobacteria</taxon>
        <taxon>Hyphomicrobiales</taxon>
        <taxon>Xanthobacteraceae</taxon>
        <taxon>Labrys</taxon>
    </lineage>
</organism>
<feature type="transmembrane region" description="Helical" evidence="5">
    <location>
        <begin position="30"/>
        <end position="47"/>
    </location>
</feature>
<evidence type="ECO:0000256" key="5">
    <source>
        <dbReference type="SAM" id="Phobius"/>
    </source>
</evidence>
<comment type="subcellular location">
    <subcellularLocation>
        <location evidence="1">Membrane</location>
        <topology evidence="1">Multi-pass membrane protein</topology>
    </subcellularLocation>
</comment>
<keyword evidence="3 5" id="KW-1133">Transmembrane helix</keyword>
<dbReference type="PANTHER" id="PTHR23508:SF10">
    <property type="entry name" value="CARBOXYLIC ACID TRANSPORTER PROTEIN HOMOLOG"/>
    <property type="match status" value="1"/>
</dbReference>
<feature type="transmembrane region" description="Helical" evidence="5">
    <location>
        <begin position="222"/>
        <end position="243"/>
    </location>
</feature>
<keyword evidence="8" id="KW-1185">Reference proteome</keyword>
<evidence type="ECO:0000256" key="4">
    <source>
        <dbReference type="ARBA" id="ARBA00023136"/>
    </source>
</evidence>
<evidence type="ECO:0000256" key="2">
    <source>
        <dbReference type="ARBA" id="ARBA00022692"/>
    </source>
</evidence>
<dbReference type="PROSITE" id="PS00217">
    <property type="entry name" value="SUGAR_TRANSPORT_2"/>
    <property type="match status" value="1"/>
</dbReference>
<dbReference type="Proteomes" id="UP001237448">
    <property type="component" value="Unassembled WGS sequence"/>
</dbReference>
<proteinExistence type="predicted"/>
<dbReference type="PANTHER" id="PTHR23508">
    <property type="entry name" value="CARBOXYLIC ACID TRANSPORTER PROTEIN HOMOLOG"/>
    <property type="match status" value="1"/>
</dbReference>
<dbReference type="InterPro" id="IPR005829">
    <property type="entry name" value="Sugar_transporter_CS"/>
</dbReference>
<dbReference type="Pfam" id="PF07690">
    <property type="entry name" value="MFS_1"/>
    <property type="match status" value="1"/>
</dbReference>
<feature type="transmembrane region" description="Helical" evidence="5">
    <location>
        <begin position="263"/>
        <end position="280"/>
    </location>
</feature>
<reference evidence="7 8" key="1">
    <citation type="submission" date="2023-07" db="EMBL/GenBank/DDBJ databases">
        <title>Genomic Encyclopedia of Type Strains, Phase IV (KMG-IV): sequencing the most valuable type-strain genomes for metagenomic binning, comparative biology and taxonomic classification.</title>
        <authorList>
            <person name="Goeker M."/>
        </authorList>
    </citation>
    <scope>NUCLEOTIDE SEQUENCE [LARGE SCALE GENOMIC DNA]</scope>
    <source>
        <strain evidence="7 8">DSM 5896</strain>
    </source>
</reference>
<dbReference type="InterPro" id="IPR011701">
    <property type="entry name" value="MFS"/>
</dbReference>
<dbReference type="SUPFAM" id="SSF103473">
    <property type="entry name" value="MFS general substrate transporter"/>
    <property type="match status" value="1"/>
</dbReference>
<evidence type="ECO:0000313" key="8">
    <source>
        <dbReference type="Proteomes" id="UP001237448"/>
    </source>
</evidence>
<feature type="transmembrane region" description="Helical" evidence="5">
    <location>
        <begin position="53"/>
        <end position="73"/>
    </location>
</feature>
<feature type="transmembrane region" description="Helical" evidence="5">
    <location>
        <begin position="382"/>
        <end position="401"/>
    </location>
</feature>
<evidence type="ECO:0000259" key="6">
    <source>
        <dbReference type="PROSITE" id="PS50850"/>
    </source>
</evidence>
<dbReference type="PROSITE" id="PS50850">
    <property type="entry name" value="MFS"/>
    <property type="match status" value="1"/>
</dbReference>
<feature type="transmembrane region" description="Helical" evidence="5">
    <location>
        <begin position="85"/>
        <end position="103"/>
    </location>
</feature>
<dbReference type="InterPro" id="IPR036259">
    <property type="entry name" value="MFS_trans_sf"/>
</dbReference>
<accession>A0ABU0FNC6</accession>
<dbReference type="RefSeq" id="WP_307435890.1">
    <property type="nucleotide sequence ID" value="NZ_JAUSVK010000001.1"/>
</dbReference>
<name>A0ABU0FNC6_9HYPH</name>
<keyword evidence="2 5" id="KW-0812">Transmembrane</keyword>
<feature type="transmembrane region" description="Helical" evidence="5">
    <location>
        <begin position="354"/>
        <end position="376"/>
    </location>
</feature>
<evidence type="ECO:0000256" key="1">
    <source>
        <dbReference type="ARBA" id="ARBA00004141"/>
    </source>
</evidence>
<sequence>MQGWFTDLTAVERRTFWACFSGWALDAMDVQIYALAMPTLIAVWGLTKSQGGTLATTALVVSSLGGIIAGFLADRIGRKKVLQITILWFSVFTALSGFTHSFGELMVTRSLQGLGFGGEWAAGAALMSEVIRKEYRGRAVGAVQSGWSVGYGAAAILFAIVFSVLPRDIAWRAMFWIGLLPAVAVLFFRRNLEEPEVFLQTRRLQEKSGARVRIGEIFERPLLGLTAAASLLAAASLGGNYTILSWLPTYLAESRHLSVLGTGGYLIVNIAGSFCGYLSAAHLSDFLGRRKTFVICAICAAVVVAFYMFAPIGDVATLLLGFPLGFFQSGIVSGMGAAFAEIYPTRVRATGQGFSYNFGRGLGSLIPALVGVIALPLGLNNAIGICAAAAYAVAVIAALMLPETKGKEFTAHD</sequence>
<comment type="caution">
    <text evidence="7">The sequence shown here is derived from an EMBL/GenBank/DDBJ whole genome shotgun (WGS) entry which is preliminary data.</text>
</comment>
<evidence type="ECO:0000256" key="3">
    <source>
        <dbReference type="ARBA" id="ARBA00022989"/>
    </source>
</evidence>
<dbReference type="CDD" id="cd17371">
    <property type="entry name" value="MFS_MucK"/>
    <property type="match status" value="1"/>
</dbReference>
<keyword evidence="4 5" id="KW-0472">Membrane</keyword>
<dbReference type="InterPro" id="IPR020846">
    <property type="entry name" value="MFS_dom"/>
</dbReference>
<protein>
    <submittedName>
        <fullName evidence="7">MFS family permease</fullName>
    </submittedName>
</protein>
<dbReference type="Gene3D" id="1.20.1250.20">
    <property type="entry name" value="MFS general substrate transporter like domains"/>
    <property type="match status" value="2"/>
</dbReference>
<gene>
    <name evidence="7" type="ORF">J3R73_005906</name>
</gene>
<feature type="transmembrane region" description="Helical" evidence="5">
    <location>
        <begin position="139"/>
        <end position="163"/>
    </location>
</feature>
<dbReference type="EMBL" id="JAUSVK010000001">
    <property type="protein sequence ID" value="MDQ0396114.1"/>
    <property type="molecule type" value="Genomic_DNA"/>
</dbReference>
<evidence type="ECO:0000313" key="7">
    <source>
        <dbReference type="EMBL" id="MDQ0396114.1"/>
    </source>
</evidence>